<keyword evidence="1" id="KW-1133">Transmembrane helix</keyword>
<evidence type="ECO:0000313" key="3">
    <source>
        <dbReference type="Proteomes" id="UP000249688"/>
    </source>
</evidence>
<keyword evidence="1" id="KW-0812">Transmembrane</keyword>
<keyword evidence="1" id="KW-0472">Membrane</keyword>
<evidence type="ECO:0000313" key="2">
    <source>
        <dbReference type="EMBL" id="PZW49088.1"/>
    </source>
</evidence>
<sequence>MPLPHPWPRRLSWIPAIWIAWEYGYYLQFKLPGAEGSVFLFTILSDWLGTPGGEKPFRLFVASMEIIASILVLIPQTRVPGALFSLGIISGAIFFHVVSPLGIDPYNDGATLFIEACVTWVASLSILVLLRGQIPLWIDRLRGLVPGRHHA</sequence>
<organism evidence="2 3">
    <name type="scientific">Humitalea rosea</name>
    <dbReference type="NCBI Taxonomy" id="990373"/>
    <lineage>
        <taxon>Bacteria</taxon>
        <taxon>Pseudomonadati</taxon>
        <taxon>Pseudomonadota</taxon>
        <taxon>Alphaproteobacteria</taxon>
        <taxon>Acetobacterales</taxon>
        <taxon>Roseomonadaceae</taxon>
        <taxon>Humitalea</taxon>
    </lineage>
</organism>
<feature type="transmembrane region" description="Helical" evidence="1">
    <location>
        <begin position="109"/>
        <end position="130"/>
    </location>
</feature>
<accession>A0A2W7KL97</accession>
<evidence type="ECO:0000256" key="1">
    <source>
        <dbReference type="SAM" id="Phobius"/>
    </source>
</evidence>
<feature type="transmembrane region" description="Helical" evidence="1">
    <location>
        <begin position="81"/>
        <end position="103"/>
    </location>
</feature>
<dbReference type="OrthoDB" id="9791120at2"/>
<name>A0A2W7KL97_9PROT</name>
<keyword evidence="3" id="KW-1185">Reference proteome</keyword>
<reference evidence="2 3" key="1">
    <citation type="submission" date="2018-06" db="EMBL/GenBank/DDBJ databases">
        <title>Genomic Encyclopedia of Archaeal and Bacterial Type Strains, Phase II (KMG-II): from individual species to whole genera.</title>
        <authorList>
            <person name="Goeker M."/>
        </authorList>
    </citation>
    <scope>NUCLEOTIDE SEQUENCE [LARGE SCALE GENOMIC DNA]</scope>
    <source>
        <strain evidence="2 3">DSM 24525</strain>
    </source>
</reference>
<protein>
    <recommendedName>
        <fullName evidence="4">DoxX-like protein</fullName>
    </recommendedName>
</protein>
<evidence type="ECO:0008006" key="4">
    <source>
        <dbReference type="Google" id="ProtNLM"/>
    </source>
</evidence>
<dbReference type="Proteomes" id="UP000249688">
    <property type="component" value="Unassembled WGS sequence"/>
</dbReference>
<dbReference type="RefSeq" id="WP_158537084.1">
    <property type="nucleotide sequence ID" value="NZ_QKYU01000003.1"/>
</dbReference>
<dbReference type="EMBL" id="QKYU01000003">
    <property type="protein sequence ID" value="PZW49088.1"/>
    <property type="molecule type" value="Genomic_DNA"/>
</dbReference>
<feature type="transmembrane region" description="Helical" evidence="1">
    <location>
        <begin position="57"/>
        <end position="74"/>
    </location>
</feature>
<proteinExistence type="predicted"/>
<dbReference type="AlphaFoldDB" id="A0A2W7KL97"/>
<comment type="caution">
    <text evidence="2">The sequence shown here is derived from an EMBL/GenBank/DDBJ whole genome shotgun (WGS) entry which is preliminary data.</text>
</comment>
<gene>
    <name evidence="2" type="ORF">C8P66_103114</name>
</gene>